<dbReference type="RefSeq" id="WP_156859306.1">
    <property type="nucleotide sequence ID" value="NZ_WOWR01000025.1"/>
</dbReference>
<evidence type="ECO:0000256" key="1">
    <source>
        <dbReference type="SAM" id="Phobius"/>
    </source>
</evidence>
<feature type="transmembrane region" description="Helical" evidence="1">
    <location>
        <begin position="59"/>
        <end position="77"/>
    </location>
</feature>
<proteinExistence type="predicted"/>
<keyword evidence="1" id="KW-0472">Membrane</keyword>
<gene>
    <name evidence="2" type="ORF">GN299_18210</name>
</gene>
<sequence length="101" mass="11412">MHNLDPHAAQFLKKSKDWTITFRFAFWTQLFNTLIFGLYIASPVRAPFELIFGSSPYNLWFSIGVALFLALLAQTAYHRAHGYHALAKQALGEAPDATLKV</sequence>
<evidence type="ECO:0000313" key="3">
    <source>
        <dbReference type="Proteomes" id="UP000442695"/>
    </source>
</evidence>
<feature type="transmembrane region" description="Helical" evidence="1">
    <location>
        <begin position="20"/>
        <end position="39"/>
    </location>
</feature>
<dbReference type="Proteomes" id="UP000442695">
    <property type="component" value="Unassembled WGS sequence"/>
</dbReference>
<name>A0A7V8EEM9_PSEPU</name>
<protein>
    <submittedName>
        <fullName evidence="2">Uncharacterized protein</fullName>
    </submittedName>
</protein>
<dbReference type="EMBL" id="WOWR01000025">
    <property type="protein sequence ID" value="KAF0253453.1"/>
    <property type="molecule type" value="Genomic_DNA"/>
</dbReference>
<comment type="caution">
    <text evidence="2">The sequence shown here is derived from an EMBL/GenBank/DDBJ whole genome shotgun (WGS) entry which is preliminary data.</text>
</comment>
<keyword evidence="1" id="KW-0812">Transmembrane</keyword>
<organism evidence="2 3">
    <name type="scientific">Pseudomonas putida</name>
    <name type="common">Arthrobacter siderocapsulatus</name>
    <dbReference type="NCBI Taxonomy" id="303"/>
    <lineage>
        <taxon>Bacteria</taxon>
        <taxon>Pseudomonadati</taxon>
        <taxon>Pseudomonadota</taxon>
        <taxon>Gammaproteobacteria</taxon>
        <taxon>Pseudomonadales</taxon>
        <taxon>Pseudomonadaceae</taxon>
        <taxon>Pseudomonas</taxon>
    </lineage>
</organism>
<evidence type="ECO:0000313" key="2">
    <source>
        <dbReference type="EMBL" id="KAF0253453.1"/>
    </source>
</evidence>
<accession>A0A7V8EEM9</accession>
<keyword evidence="1" id="KW-1133">Transmembrane helix</keyword>
<reference evidence="2 3" key="1">
    <citation type="submission" date="2019-12" db="EMBL/GenBank/DDBJ databases">
        <authorList>
            <person name="Woiski C."/>
        </authorList>
    </citation>
    <scope>NUCLEOTIDE SEQUENCE [LARGE SCALE GENOMIC DNA]</scope>
    <source>
        <strain evidence="2 3">BOE100</strain>
    </source>
</reference>
<dbReference type="AlphaFoldDB" id="A0A7V8EEM9"/>